<protein>
    <recommendedName>
        <fullName evidence="1">YjiS-like domain-containing protein</fullName>
    </recommendedName>
</protein>
<accession>A0A1B2FEL2</accession>
<name>A0A1B2FEL2_PSEPU</name>
<evidence type="ECO:0000259" key="1">
    <source>
        <dbReference type="Pfam" id="PF06568"/>
    </source>
</evidence>
<reference evidence="2" key="1">
    <citation type="submission" date="2016-07" db="EMBL/GenBank/DDBJ databases">
        <title>New class B carbapenemase carried by novel plasmid in Pseudomonas putida enviromental strain in eastern Amazonia.</title>
        <authorList>
            <person name="Souza C.O."/>
            <person name="Lima K.V."/>
            <person name="Brasiliense D.M."/>
            <person name="Perez-Chaparro P.J."/>
            <person name="Mamizuka E.M."/>
            <person name="Lima M.O."/>
            <person name="Lima L.N."/>
            <person name="McCulloch J.A."/>
        </authorList>
    </citation>
    <scope>NUCLEOTIDE SEQUENCE [LARGE SCALE GENOMIC DNA]</scope>
    <source>
        <strain evidence="2">IEC33019</strain>
    </source>
</reference>
<dbReference type="AlphaFoldDB" id="A0A1B2FEL2"/>
<proteinExistence type="predicted"/>
<dbReference type="EMBL" id="CP016634">
    <property type="protein sequence ID" value="ANY90660.1"/>
    <property type="molecule type" value="Genomic_DNA"/>
</dbReference>
<organism evidence="2">
    <name type="scientific">Pseudomonas putida</name>
    <name type="common">Arthrobacter siderocapsulatus</name>
    <dbReference type="NCBI Taxonomy" id="303"/>
    <lineage>
        <taxon>Bacteria</taxon>
        <taxon>Pseudomonadati</taxon>
        <taxon>Pseudomonadota</taxon>
        <taxon>Gammaproteobacteria</taxon>
        <taxon>Pseudomonadales</taxon>
        <taxon>Pseudomonadaceae</taxon>
        <taxon>Pseudomonas</taxon>
    </lineage>
</organism>
<evidence type="ECO:0000313" key="2">
    <source>
        <dbReference type="EMBL" id="ANY90660.1"/>
    </source>
</evidence>
<gene>
    <name evidence="2" type="ORF">IEC33019_5180</name>
</gene>
<dbReference type="RefSeq" id="WP_070093851.1">
    <property type="nucleotide sequence ID" value="NZ_CP016634.1"/>
</dbReference>
<feature type="domain" description="YjiS-like" evidence="1">
    <location>
        <begin position="33"/>
        <end position="66"/>
    </location>
</feature>
<sequence length="76" mass="8805">MSGVSDVRLQLLAEELEEGLRPKVYNAPAGLGRWGLMLHRWRTRRALLQLDDGQLRDVGLSWEQAREEGCKPFWKD</sequence>
<dbReference type="Pfam" id="PF06568">
    <property type="entry name" value="YjiS-like"/>
    <property type="match status" value="1"/>
</dbReference>
<dbReference type="InterPro" id="IPR009506">
    <property type="entry name" value="YjiS-like"/>
</dbReference>